<name>A0A918EK69_9ACTN</name>
<dbReference type="EMBL" id="BMSV01000006">
    <property type="protein sequence ID" value="GGQ12543.1"/>
    <property type="molecule type" value="Genomic_DNA"/>
</dbReference>
<evidence type="ECO:0000256" key="1">
    <source>
        <dbReference type="SAM" id="MobiDB-lite"/>
    </source>
</evidence>
<dbReference type="RefSeq" id="WP_189534657.1">
    <property type="nucleotide sequence ID" value="NZ_BMSV01000006.1"/>
</dbReference>
<gene>
    <name evidence="2" type="ORF">GCM10010249_33980</name>
</gene>
<comment type="caution">
    <text evidence="2">The sequence shown here is derived from an EMBL/GenBank/DDBJ whole genome shotgun (WGS) entry which is preliminary data.</text>
</comment>
<evidence type="ECO:0000313" key="3">
    <source>
        <dbReference type="Proteomes" id="UP000654123"/>
    </source>
</evidence>
<sequence length="67" mass="7217">MGLFSRKPKTDGTTAVTISGEELSRAAHALNRGNQKPADDLVERAGRDEGLRRSIALRILGASIDQQ</sequence>
<evidence type="ECO:0000313" key="2">
    <source>
        <dbReference type="EMBL" id="GGQ12543.1"/>
    </source>
</evidence>
<proteinExistence type="predicted"/>
<keyword evidence="3" id="KW-1185">Reference proteome</keyword>
<dbReference type="Proteomes" id="UP000654123">
    <property type="component" value="Unassembled WGS sequence"/>
</dbReference>
<organism evidence="2 3">
    <name type="scientific">Streptomyces roseolilacinus</name>
    <dbReference type="NCBI Taxonomy" id="66904"/>
    <lineage>
        <taxon>Bacteria</taxon>
        <taxon>Bacillati</taxon>
        <taxon>Actinomycetota</taxon>
        <taxon>Actinomycetes</taxon>
        <taxon>Kitasatosporales</taxon>
        <taxon>Streptomycetaceae</taxon>
        <taxon>Streptomyces</taxon>
    </lineage>
</organism>
<protein>
    <submittedName>
        <fullName evidence="2">Uncharacterized protein</fullName>
    </submittedName>
</protein>
<reference evidence="2" key="2">
    <citation type="submission" date="2020-09" db="EMBL/GenBank/DDBJ databases">
        <authorList>
            <person name="Sun Q."/>
            <person name="Ohkuma M."/>
        </authorList>
    </citation>
    <scope>NUCLEOTIDE SEQUENCE</scope>
    <source>
        <strain evidence="2">JCM 4335</strain>
    </source>
</reference>
<feature type="region of interest" description="Disordered" evidence="1">
    <location>
        <begin position="1"/>
        <end position="20"/>
    </location>
</feature>
<reference evidence="2" key="1">
    <citation type="journal article" date="2014" name="Int. J. Syst. Evol. Microbiol.">
        <title>Complete genome sequence of Corynebacterium casei LMG S-19264T (=DSM 44701T), isolated from a smear-ripened cheese.</title>
        <authorList>
            <consortium name="US DOE Joint Genome Institute (JGI-PGF)"/>
            <person name="Walter F."/>
            <person name="Albersmeier A."/>
            <person name="Kalinowski J."/>
            <person name="Ruckert C."/>
        </authorList>
    </citation>
    <scope>NUCLEOTIDE SEQUENCE</scope>
    <source>
        <strain evidence="2">JCM 4335</strain>
    </source>
</reference>
<accession>A0A918EK69</accession>
<dbReference type="AlphaFoldDB" id="A0A918EK69"/>